<keyword evidence="6" id="KW-0677">Repeat</keyword>
<organism evidence="12 13">
    <name type="scientific">Salix koriyanagi</name>
    <dbReference type="NCBI Taxonomy" id="2511006"/>
    <lineage>
        <taxon>Eukaryota</taxon>
        <taxon>Viridiplantae</taxon>
        <taxon>Streptophyta</taxon>
        <taxon>Embryophyta</taxon>
        <taxon>Tracheophyta</taxon>
        <taxon>Spermatophyta</taxon>
        <taxon>Magnoliopsida</taxon>
        <taxon>eudicotyledons</taxon>
        <taxon>Gunneridae</taxon>
        <taxon>Pentapetalae</taxon>
        <taxon>rosids</taxon>
        <taxon>fabids</taxon>
        <taxon>Malpighiales</taxon>
        <taxon>Salicaceae</taxon>
        <taxon>Saliceae</taxon>
        <taxon>Salix</taxon>
    </lineage>
</organism>
<keyword evidence="7 10" id="KW-1133">Transmembrane helix</keyword>
<dbReference type="EMBL" id="JAPFFM010000001">
    <property type="protein sequence ID" value="KAJ6777276.1"/>
    <property type="molecule type" value="Genomic_DNA"/>
</dbReference>
<dbReference type="AlphaFoldDB" id="A0A9Q0X3D2"/>
<feature type="domain" description="Disease resistance R13L4/SHOC-2-like LRR" evidence="11">
    <location>
        <begin position="44"/>
        <end position="130"/>
    </location>
</feature>
<dbReference type="GO" id="GO:0016301">
    <property type="term" value="F:kinase activity"/>
    <property type="evidence" value="ECO:0007669"/>
    <property type="project" value="UniProtKB-KW"/>
</dbReference>
<dbReference type="PANTHER" id="PTHR47988">
    <property type="entry name" value="SOMATIC EMBRYOGENESIS RECEPTOR KINASE 1"/>
    <property type="match status" value="1"/>
</dbReference>
<accession>A0A9Q0X3D2</accession>
<name>A0A9Q0X3D2_9ROSI</name>
<dbReference type="SUPFAM" id="SSF52058">
    <property type="entry name" value="L domain-like"/>
    <property type="match status" value="1"/>
</dbReference>
<evidence type="ECO:0000256" key="5">
    <source>
        <dbReference type="ARBA" id="ARBA00022729"/>
    </source>
</evidence>
<keyword evidence="9" id="KW-0325">Glycoprotein</keyword>
<keyword evidence="8 10" id="KW-0472">Membrane</keyword>
<evidence type="ECO:0000313" key="12">
    <source>
        <dbReference type="EMBL" id="KAJ6777276.1"/>
    </source>
</evidence>
<dbReference type="InterPro" id="IPR032675">
    <property type="entry name" value="LRR_dom_sf"/>
</dbReference>
<dbReference type="Proteomes" id="UP001151752">
    <property type="component" value="Chromosome 16"/>
</dbReference>
<dbReference type="FunFam" id="3.80.10.10:FF:000111">
    <property type="entry name" value="LRR receptor-like serine/threonine-protein kinase ERECTA"/>
    <property type="match status" value="1"/>
</dbReference>
<proteinExistence type="inferred from homology"/>
<evidence type="ECO:0000256" key="10">
    <source>
        <dbReference type="SAM" id="Phobius"/>
    </source>
</evidence>
<reference evidence="12" key="1">
    <citation type="submission" date="2022-11" db="EMBL/GenBank/DDBJ databases">
        <authorList>
            <person name="Hyden B.L."/>
            <person name="Feng K."/>
            <person name="Yates T."/>
            <person name="Jawdy S."/>
            <person name="Smart L.B."/>
            <person name="Muchero W."/>
        </authorList>
    </citation>
    <scope>NUCLEOTIDE SEQUENCE</scope>
    <source>
        <tissue evidence="12">Shoot tip</tissue>
    </source>
</reference>
<evidence type="ECO:0000256" key="4">
    <source>
        <dbReference type="ARBA" id="ARBA00022692"/>
    </source>
</evidence>
<reference evidence="12" key="2">
    <citation type="journal article" date="2023" name="Int. J. Mol. Sci.">
        <title>De Novo Assembly and Annotation of 11 Diverse Shrub Willow (Salix) Genomes Reveals Novel Gene Organization in Sex-Linked Regions.</title>
        <authorList>
            <person name="Hyden B."/>
            <person name="Feng K."/>
            <person name="Yates T.B."/>
            <person name="Jawdy S."/>
            <person name="Cereghino C."/>
            <person name="Smart L.B."/>
            <person name="Muchero W."/>
        </authorList>
    </citation>
    <scope>NUCLEOTIDE SEQUENCE</scope>
    <source>
        <tissue evidence="12">Shoot tip</tissue>
    </source>
</reference>
<keyword evidence="13" id="KW-1185">Reference proteome</keyword>
<evidence type="ECO:0000256" key="8">
    <source>
        <dbReference type="ARBA" id="ARBA00023136"/>
    </source>
</evidence>
<evidence type="ECO:0000256" key="7">
    <source>
        <dbReference type="ARBA" id="ARBA00022989"/>
    </source>
</evidence>
<dbReference type="Gene3D" id="3.80.10.10">
    <property type="entry name" value="Ribonuclease Inhibitor"/>
    <property type="match status" value="1"/>
</dbReference>
<evidence type="ECO:0000256" key="1">
    <source>
        <dbReference type="ARBA" id="ARBA00004167"/>
    </source>
</evidence>
<keyword evidence="4 10" id="KW-0812">Transmembrane</keyword>
<comment type="similarity">
    <text evidence="2">Belongs to the RLP family.</text>
</comment>
<comment type="subcellular location">
    <subcellularLocation>
        <location evidence="1">Membrane</location>
        <topology evidence="1">Single-pass membrane protein</topology>
    </subcellularLocation>
</comment>
<evidence type="ECO:0000256" key="6">
    <source>
        <dbReference type="ARBA" id="ARBA00022737"/>
    </source>
</evidence>
<comment type="caution">
    <text evidence="12">The sequence shown here is derived from an EMBL/GenBank/DDBJ whole genome shotgun (WGS) entry which is preliminary data.</text>
</comment>
<keyword evidence="12" id="KW-0675">Receptor</keyword>
<dbReference type="Pfam" id="PF23598">
    <property type="entry name" value="LRR_14"/>
    <property type="match status" value="1"/>
</dbReference>
<gene>
    <name evidence="12" type="ORF">OIU74_001293</name>
</gene>
<keyword evidence="12" id="KW-0418">Kinase</keyword>
<evidence type="ECO:0000256" key="9">
    <source>
        <dbReference type="ARBA" id="ARBA00023180"/>
    </source>
</evidence>
<dbReference type="GO" id="GO:0016020">
    <property type="term" value="C:membrane"/>
    <property type="evidence" value="ECO:0007669"/>
    <property type="project" value="UniProtKB-SubCell"/>
</dbReference>
<sequence>MCCRVGTQLLSIPAPGSMSLVIPAIMLLAWIWVILIFLELWGPELGELRHLKYLELYRNDIGGKIPKELGNMKNLVSMDIYGNRFEGEIPKSFAMLKSLRFLRLNNNKLSGSIPRELTTLKDLKVFDVSNNDLCGTIPVDGPFASFPMESFENNKLNGPELKGLVPYDFGC</sequence>
<evidence type="ECO:0000256" key="2">
    <source>
        <dbReference type="ARBA" id="ARBA00009592"/>
    </source>
</evidence>
<keyword evidence="12" id="KW-0808">Transferase</keyword>
<evidence type="ECO:0000259" key="11">
    <source>
        <dbReference type="Pfam" id="PF23598"/>
    </source>
</evidence>
<feature type="transmembrane region" description="Helical" evidence="10">
    <location>
        <begin position="20"/>
        <end position="42"/>
    </location>
</feature>
<protein>
    <submittedName>
        <fullName evidence="12">RECEPTOR KINASE-LIKE PROTEIN XA21</fullName>
    </submittedName>
</protein>
<evidence type="ECO:0000256" key="3">
    <source>
        <dbReference type="ARBA" id="ARBA00022614"/>
    </source>
</evidence>
<evidence type="ECO:0000313" key="13">
    <source>
        <dbReference type="Proteomes" id="UP001151752"/>
    </source>
</evidence>
<dbReference type="InterPro" id="IPR055414">
    <property type="entry name" value="LRR_R13L4/SHOC2-like"/>
</dbReference>
<keyword evidence="3" id="KW-0433">Leucine-rich repeat</keyword>
<keyword evidence="5" id="KW-0732">Signal</keyword>